<dbReference type="InterPro" id="IPR008630">
    <property type="entry name" value="Glyco_trans_34"/>
</dbReference>
<feature type="region of interest" description="Disordered" evidence="6">
    <location>
        <begin position="14"/>
        <end position="131"/>
    </location>
</feature>
<organism evidence="7 8">
    <name type="scientific">Canna indica</name>
    <name type="common">Indian-shot</name>
    <dbReference type="NCBI Taxonomy" id="4628"/>
    <lineage>
        <taxon>Eukaryota</taxon>
        <taxon>Viridiplantae</taxon>
        <taxon>Streptophyta</taxon>
        <taxon>Embryophyta</taxon>
        <taxon>Tracheophyta</taxon>
        <taxon>Spermatophyta</taxon>
        <taxon>Magnoliopsida</taxon>
        <taxon>Liliopsida</taxon>
        <taxon>Zingiberales</taxon>
        <taxon>Cannaceae</taxon>
        <taxon>Canna</taxon>
    </lineage>
</organism>
<evidence type="ECO:0000313" key="7">
    <source>
        <dbReference type="EMBL" id="WOL16187.1"/>
    </source>
</evidence>
<keyword evidence="4" id="KW-0812">Transmembrane</keyword>
<accession>A0AAQ3L3I5</accession>
<keyword evidence="8" id="KW-1185">Reference proteome</keyword>
<protein>
    <submittedName>
        <fullName evidence="7">Xyloglucan 6-xylosyltransferase 2</fullName>
    </submittedName>
</protein>
<dbReference type="Proteomes" id="UP001327560">
    <property type="component" value="Chromosome 8"/>
</dbReference>
<evidence type="ECO:0000256" key="3">
    <source>
        <dbReference type="ARBA" id="ARBA00022679"/>
    </source>
</evidence>
<dbReference type="GO" id="GO:0000139">
    <property type="term" value="C:Golgi membrane"/>
    <property type="evidence" value="ECO:0007669"/>
    <property type="project" value="UniProtKB-SubCell"/>
</dbReference>
<reference evidence="7 8" key="1">
    <citation type="submission" date="2023-10" db="EMBL/GenBank/DDBJ databases">
        <title>Chromosome-scale genome assembly provides insights into flower coloration mechanisms of Canna indica.</title>
        <authorList>
            <person name="Li C."/>
        </authorList>
    </citation>
    <scope>NUCLEOTIDE SEQUENCE [LARGE SCALE GENOMIC DNA]</scope>
    <source>
        <tissue evidence="7">Flower</tissue>
    </source>
</reference>
<dbReference type="PANTHER" id="PTHR31311">
    <property type="entry name" value="XYLOGLUCAN 6-XYLOSYLTRANSFERASE 5-RELATED-RELATED"/>
    <property type="match status" value="1"/>
</dbReference>
<gene>
    <name evidence="7" type="ORF">Cni_G24969</name>
</gene>
<keyword evidence="2" id="KW-0328">Glycosyltransferase</keyword>
<dbReference type="GO" id="GO:0035252">
    <property type="term" value="F:UDP-xylosyltransferase activity"/>
    <property type="evidence" value="ECO:0007669"/>
    <property type="project" value="TreeGrafter"/>
</dbReference>
<dbReference type="GO" id="GO:0033843">
    <property type="term" value="F:xyloglucan 6-xylosyltransferase activity"/>
    <property type="evidence" value="ECO:0007669"/>
    <property type="project" value="TreeGrafter"/>
</dbReference>
<sequence length="170" mass="17981">MYPKLHKTILGQYSGIPSEASSSPFSASPSPPSSFAAPLVSVSSAPPSRTSTRSVFASVAPLSTPPPRPLRTPRTTASTTPLVTPRSPTRLAPRNPIGTSSAPSGSTATPDRPSFLGPNKPRALLVTGSSPKPCENLVGDHYLLKSIKNKIDYILSRPWHQDLLQHGAPR</sequence>
<keyword evidence="3" id="KW-0808">Transferase</keyword>
<evidence type="ECO:0000313" key="8">
    <source>
        <dbReference type="Proteomes" id="UP001327560"/>
    </source>
</evidence>
<feature type="compositionally biased region" description="Low complexity" evidence="6">
    <location>
        <begin position="98"/>
        <end position="110"/>
    </location>
</feature>
<evidence type="ECO:0000256" key="5">
    <source>
        <dbReference type="ARBA" id="ARBA00023034"/>
    </source>
</evidence>
<dbReference type="AlphaFoldDB" id="A0AAQ3L3I5"/>
<name>A0AAQ3L3I5_9LILI</name>
<keyword evidence="5" id="KW-0333">Golgi apparatus</keyword>
<feature type="compositionally biased region" description="Low complexity" evidence="6">
    <location>
        <begin position="72"/>
        <end position="85"/>
    </location>
</feature>
<dbReference type="GO" id="GO:0005768">
    <property type="term" value="C:endosome"/>
    <property type="evidence" value="ECO:0007669"/>
    <property type="project" value="TreeGrafter"/>
</dbReference>
<evidence type="ECO:0000256" key="6">
    <source>
        <dbReference type="SAM" id="MobiDB-lite"/>
    </source>
</evidence>
<dbReference type="EMBL" id="CP136897">
    <property type="protein sequence ID" value="WOL16187.1"/>
    <property type="molecule type" value="Genomic_DNA"/>
</dbReference>
<evidence type="ECO:0000256" key="4">
    <source>
        <dbReference type="ARBA" id="ARBA00022968"/>
    </source>
</evidence>
<dbReference type="GO" id="GO:0005802">
    <property type="term" value="C:trans-Golgi network"/>
    <property type="evidence" value="ECO:0007669"/>
    <property type="project" value="TreeGrafter"/>
</dbReference>
<evidence type="ECO:0000256" key="2">
    <source>
        <dbReference type="ARBA" id="ARBA00022676"/>
    </source>
</evidence>
<feature type="compositionally biased region" description="Low complexity" evidence="6">
    <location>
        <begin position="17"/>
        <end position="62"/>
    </location>
</feature>
<dbReference type="GO" id="GO:0009969">
    <property type="term" value="P:xyloglucan biosynthetic process"/>
    <property type="evidence" value="ECO:0007669"/>
    <property type="project" value="TreeGrafter"/>
</dbReference>
<evidence type="ECO:0000256" key="1">
    <source>
        <dbReference type="ARBA" id="ARBA00004323"/>
    </source>
</evidence>
<comment type="subcellular location">
    <subcellularLocation>
        <location evidence="1">Golgi apparatus membrane</location>
        <topology evidence="1">Single-pass type II membrane protein</topology>
    </subcellularLocation>
</comment>
<dbReference type="PANTHER" id="PTHR31311:SF5">
    <property type="entry name" value="XYLOGLUCAN 6-XYLOSYLTRANSFERASE 2"/>
    <property type="match status" value="1"/>
</dbReference>
<dbReference type="GO" id="GO:0016758">
    <property type="term" value="F:hexosyltransferase activity"/>
    <property type="evidence" value="ECO:0007669"/>
    <property type="project" value="TreeGrafter"/>
</dbReference>
<proteinExistence type="predicted"/>
<keyword evidence="4" id="KW-0735">Signal-anchor</keyword>